<dbReference type="STRING" id="1416801.SAMN05192553_101404"/>
<dbReference type="OrthoDB" id="9789742at2"/>
<dbReference type="PROSITE" id="PS51257">
    <property type="entry name" value="PROKAR_LIPOPROTEIN"/>
    <property type="match status" value="1"/>
</dbReference>
<reference evidence="3" key="1">
    <citation type="submission" date="2016-10" db="EMBL/GenBank/DDBJ databases">
        <authorList>
            <person name="Varghese N."/>
            <person name="Submissions S."/>
        </authorList>
    </citation>
    <scope>NUCLEOTIDE SEQUENCE [LARGE SCALE GENOMIC DNA]</scope>
    <source>
        <strain evidence="3">IBRC-M 10761</strain>
    </source>
</reference>
<dbReference type="Gene3D" id="3.40.720.10">
    <property type="entry name" value="Alkaline Phosphatase, subunit A"/>
    <property type="match status" value="1"/>
</dbReference>
<dbReference type="RefSeq" id="WP_092168749.1">
    <property type="nucleotide sequence ID" value="NZ_FNZH01000001.1"/>
</dbReference>
<feature type="domain" description="Sulfatase N-terminal" evidence="1">
    <location>
        <begin position="32"/>
        <end position="322"/>
    </location>
</feature>
<proteinExistence type="predicted"/>
<dbReference type="Pfam" id="PF00884">
    <property type="entry name" value="Sulfatase"/>
    <property type="match status" value="1"/>
</dbReference>
<dbReference type="InterPro" id="IPR000917">
    <property type="entry name" value="Sulfatase_N"/>
</dbReference>
<name>A0A1H6TWX0_9BACT</name>
<accession>A0A1H6TWX0</accession>
<protein>
    <submittedName>
        <fullName evidence="2">Arylsulfatase A</fullName>
    </submittedName>
</protein>
<dbReference type="PANTHER" id="PTHR43751:SF1">
    <property type="entry name" value="SULFATASE ATSG-RELATED"/>
    <property type="match status" value="1"/>
</dbReference>
<organism evidence="2 3">
    <name type="scientific">Cyclobacterium xiamenense</name>
    <dbReference type="NCBI Taxonomy" id="1297121"/>
    <lineage>
        <taxon>Bacteria</taxon>
        <taxon>Pseudomonadati</taxon>
        <taxon>Bacteroidota</taxon>
        <taxon>Cytophagia</taxon>
        <taxon>Cytophagales</taxon>
        <taxon>Cyclobacteriaceae</taxon>
        <taxon>Cyclobacterium</taxon>
    </lineage>
</organism>
<gene>
    <name evidence="2" type="ORF">SAMN05192553_101404</name>
</gene>
<keyword evidence="3" id="KW-1185">Reference proteome</keyword>
<sequence>MIVPKNLILCGCFGLLLLSSCGKEEQSEPSRPNILFAIADDWSYPHAGTYGTDWVNTPAFDRVASEGLLFTRAYTPNAKCSPSRSIILTGRNSWQLEEAANHVPFFPEKFASHVEVLGLNGYFTGFTGKGWAPGNPGEADGKPRLLTGPRYSDLKLDPPTGQISSVDYAANFSAFLDEKPADTPFYFWYGSTEPHRAYAYGSGVALGGKSLESIDKVPAFWPDNDSVRNDLLDYAFEVEYFDQHLMQMLRELEERGELENTVVVVTADNGMPFPRVKGQAYEYSNHLPLAIMWGKGIQNPGRVINDFVNFTDFSPTFLELAKLDVAGTAMAPMAGKSLVPIFFSDASGKTDPERNAVLLGKERHDIGRPDDQGYPIRALVTEDYTYIHNFETDRWPAGNPETGYLNTDGSPTKTLILNQRRVAGNSHFWNLNFGKRPQEEVYDRNKDPEGLTNLALHPEYQSIKENLREELFRQLKAQEDPRMFGKGHIFDEYEYAQENQRDFYNRFMQGEPFNTGWVNDTDIETDFRE</sequence>
<dbReference type="PANTHER" id="PTHR43751">
    <property type="entry name" value="SULFATASE"/>
    <property type="match status" value="1"/>
</dbReference>
<dbReference type="Proteomes" id="UP000199403">
    <property type="component" value="Unassembled WGS sequence"/>
</dbReference>
<evidence type="ECO:0000259" key="1">
    <source>
        <dbReference type="Pfam" id="PF00884"/>
    </source>
</evidence>
<dbReference type="InterPro" id="IPR052701">
    <property type="entry name" value="GAG_Ulvan_Degrading_Sulfatases"/>
</dbReference>
<dbReference type="EMBL" id="FNZH01000001">
    <property type="protein sequence ID" value="SEI81727.1"/>
    <property type="molecule type" value="Genomic_DNA"/>
</dbReference>
<dbReference type="AlphaFoldDB" id="A0A1H6TWX0"/>
<evidence type="ECO:0000313" key="3">
    <source>
        <dbReference type="Proteomes" id="UP000199403"/>
    </source>
</evidence>
<dbReference type="SUPFAM" id="SSF53649">
    <property type="entry name" value="Alkaline phosphatase-like"/>
    <property type="match status" value="1"/>
</dbReference>
<evidence type="ECO:0000313" key="2">
    <source>
        <dbReference type="EMBL" id="SEI81727.1"/>
    </source>
</evidence>
<dbReference type="InterPro" id="IPR017850">
    <property type="entry name" value="Alkaline_phosphatase_core_sf"/>
</dbReference>
<dbReference type="CDD" id="cd16027">
    <property type="entry name" value="SGSH"/>
    <property type="match status" value="1"/>
</dbReference>